<evidence type="ECO:0000256" key="3">
    <source>
        <dbReference type="ARBA" id="ARBA00022475"/>
    </source>
</evidence>
<feature type="transmembrane region" description="Helical" evidence="7">
    <location>
        <begin position="186"/>
        <end position="209"/>
    </location>
</feature>
<evidence type="ECO:0000313" key="10">
    <source>
        <dbReference type="Proteomes" id="UP000564644"/>
    </source>
</evidence>
<proteinExistence type="inferred from homology"/>
<sequence>MANKGAIRESLNDRVFMFLIYALLTVFFLVVLYPLVYIFSSSFSSPQAVLSGRVWLWPVEPTLMGYQAVFKNPQIGIGFANSVFYAFFGTFINVTLTVMLGYALSVKGFYGRQAIMGMLVFTLLFSGGLIPTYLVVKGLGILNTRWAMLLPGALAVWQVIITRTFFQATIPNELREAAEIDGCRDVGFMARVAFPLAKPIIAVLFLMYAVGNWNAYFDALIYLKSPNLFPLQIILRNILVINSVDPTMMINVNEMAAREGLKNLLKYSLIVVSSGPVLILYPFIQKYFVKGMMIGSLKG</sequence>
<feature type="transmembrane region" description="Helical" evidence="7">
    <location>
        <begin position="264"/>
        <end position="284"/>
    </location>
</feature>
<protein>
    <submittedName>
        <fullName evidence="9">Carbohydrate ABC transporter permease</fullName>
    </submittedName>
</protein>
<evidence type="ECO:0000256" key="7">
    <source>
        <dbReference type="RuleBase" id="RU363032"/>
    </source>
</evidence>
<keyword evidence="5 7" id="KW-1133">Transmembrane helix</keyword>
<dbReference type="Pfam" id="PF00528">
    <property type="entry name" value="BPD_transp_1"/>
    <property type="match status" value="1"/>
</dbReference>
<accession>A0A7X0STR7</accession>
<keyword evidence="10" id="KW-1185">Reference proteome</keyword>
<dbReference type="Gene3D" id="1.10.3720.10">
    <property type="entry name" value="MetI-like"/>
    <property type="match status" value="1"/>
</dbReference>
<name>A0A7X0STR7_9BACL</name>
<feature type="transmembrane region" description="Helical" evidence="7">
    <location>
        <begin position="146"/>
        <end position="166"/>
    </location>
</feature>
<reference evidence="9 10" key="1">
    <citation type="submission" date="2020-08" db="EMBL/GenBank/DDBJ databases">
        <title>Cohnella phylogeny.</title>
        <authorList>
            <person name="Dunlap C."/>
        </authorList>
    </citation>
    <scope>NUCLEOTIDE SEQUENCE [LARGE SCALE GENOMIC DNA]</scope>
    <source>
        <strain evidence="9 10">CBP 2801</strain>
    </source>
</reference>
<evidence type="ECO:0000256" key="4">
    <source>
        <dbReference type="ARBA" id="ARBA00022692"/>
    </source>
</evidence>
<comment type="subcellular location">
    <subcellularLocation>
        <location evidence="1 7">Cell membrane</location>
        <topology evidence="1 7">Multi-pass membrane protein</topology>
    </subcellularLocation>
</comment>
<feature type="domain" description="ABC transmembrane type-1" evidence="8">
    <location>
        <begin position="79"/>
        <end position="273"/>
    </location>
</feature>
<feature type="transmembrane region" description="Helical" evidence="7">
    <location>
        <begin position="15"/>
        <end position="39"/>
    </location>
</feature>
<dbReference type="SUPFAM" id="SSF161098">
    <property type="entry name" value="MetI-like"/>
    <property type="match status" value="1"/>
</dbReference>
<dbReference type="AlphaFoldDB" id="A0A7X0STR7"/>
<dbReference type="GO" id="GO:0005886">
    <property type="term" value="C:plasma membrane"/>
    <property type="evidence" value="ECO:0007669"/>
    <property type="project" value="UniProtKB-SubCell"/>
</dbReference>
<keyword evidence="4 7" id="KW-0812">Transmembrane</keyword>
<dbReference type="PROSITE" id="PS50928">
    <property type="entry name" value="ABC_TM1"/>
    <property type="match status" value="1"/>
</dbReference>
<evidence type="ECO:0000256" key="6">
    <source>
        <dbReference type="ARBA" id="ARBA00023136"/>
    </source>
</evidence>
<feature type="transmembrane region" description="Helical" evidence="7">
    <location>
        <begin position="83"/>
        <end position="102"/>
    </location>
</feature>
<dbReference type="RefSeq" id="WP_185132398.1">
    <property type="nucleotide sequence ID" value="NZ_JACJVO010000036.1"/>
</dbReference>
<gene>
    <name evidence="9" type="ORF">H7C18_27845</name>
</gene>
<evidence type="ECO:0000313" key="9">
    <source>
        <dbReference type="EMBL" id="MBB6734745.1"/>
    </source>
</evidence>
<dbReference type="InterPro" id="IPR000515">
    <property type="entry name" value="MetI-like"/>
</dbReference>
<dbReference type="PANTHER" id="PTHR43744:SF9">
    <property type="entry name" value="POLYGALACTURONAN_RHAMNOGALACTURONAN TRANSPORT SYSTEM PERMEASE PROTEIN YTCP"/>
    <property type="match status" value="1"/>
</dbReference>
<evidence type="ECO:0000256" key="5">
    <source>
        <dbReference type="ARBA" id="ARBA00022989"/>
    </source>
</evidence>
<dbReference type="GO" id="GO:0055085">
    <property type="term" value="P:transmembrane transport"/>
    <property type="evidence" value="ECO:0007669"/>
    <property type="project" value="InterPro"/>
</dbReference>
<organism evidence="9 10">
    <name type="scientific">Cohnella zeiphila</name>
    <dbReference type="NCBI Taxonomy" id="2761120"/>
    <lineage>
        <taxon>Bacteria</taxon>
        <taxon>Bacillati</taxon>
        <taxon>Bacillota</taxon>
        <taxon>Bacilli</taxon>
        <taxon>Bacillales</taxon>
        <taxon>Paenibacillaceae</taxon>
        <taxon>Cohnella</taxon>
    </lineage>
</organism>
<keyword evidence="3" id="KW-1003">Cell membrane</keyword>
<comment type="similarity">
    <text evidence="7">Belongs to the binding-protein-dependent transport system permease family.</text>
</comment>
<dbReference type="Proteomes" id="UP000564644">
    <property type="component" value="Unassembled WGS sequence"/>
</dbReference>
<dbReference type="EMBL" id="JACJVO010000036">
    <property type="protein sequence ID" value="MBB6734745.1"/>
    <property type="molecule type" value="Genomic_DNA"/>
</dbReference>
<evidence type="ECO:0000256" key="2">
    <source>
        <dbReference type="ARBA" id="ARBA00022448"/>
    </source>
</evidence>
<keyword evidence="6 7" id="KW-0472">Membrane</keyword>
<dbReference type="InterPro" id="IPR035906">
    <property type="entry name" value="MetI-like_sf"/>
</dbReference>
<evidence type="ECO:0000256" key="1">
    <source>
        <dbReference type="ARBA" id="ARBA00004651"/>
    </source>
</evidence>
<comment type="caution">
    <text evidence="9">The sequence shown here is derived from an EMBL/GenBank/DDBJ whole genome shotgun (WGS) entry which is preliminary data.</text>
</comment>
<feature type="transmembrane region" description="Helical" evidence="7">
    <location>
        <begin position="114"/>
        <end position="134"/>
    </location>
</feature>
<keyword evidence="2 7" id="KW-0813">Transport</keyword>
<dbReference type="PANTHER" id="PTHR43744">
    <property type="entry name" value="ABC TRANSPORTER PERMEASE PROTEIN MG189-RELATED-RELATED"/>
    <property type="match status" value="1"/>
</dbReference>
<dbReference type="CDD" id="cd06261">
    <property type="entry name" value="TM_PBP2"/>
    <property type="match status" value="1"/>
</dbReference>
<evidence type="ECO:0000259" key="8">
    <source>
        <dbReference type="PROSITE" id="PS50928"/>
    </source>
</evidence>